<dbReference type="Pfam" id="PF05511">
    <property type="entry name" value="ATP-synt_F6"/>
    <property type="match status" value="1"/>
</dbReference>
<proteinExistence type="inferred from homology"/>
<dbReference type="GO" id="GO:0015078">
    <property type="term" value="F:proton transmembrane transporter activity"/>
    <property type="evidence" value="ECO:0007669"/>
    <property type="project" value="InterPro"/>
</dbReference>
<accession>A0A915K9T9</accession>
<keyword evidence="6" id="KW-0999">Mitochondrion inner membrane</keyword>
<comment type="similarity">
    <text evidence="2">Belongs to the eukaryotic ATPase subunit F6 family.</text>
</comment>
<evidence type="ECO:0000256" key="2">
    <source>
        <dbReference type="ARBA" id="ARBA00007346"/>
    </source>
</evidence>
<keyword evidence="5" id="KW-0375">Hydrogen ion transport</keyword>
<evidence type="ECO:0000313" key="10">
    <source>
        <dbReference type="Proteomes" id="UP000887565"/>
    </source>
</evidence>
<evidence type="ECO:0000256" key="9">
    <source>
        <dbReference type="ARBA" id="ARBA00023136"/>
    </source>
</evidence>
<dbReference type="GO" id="GO:0005743">
    <property type="term" value="C:mitochondrial inner membrane"/>
    <property type="evidence" value="ECO:0007669"/>
    <property type="project" value="UniProtKB-SubCell"/>
</dbReference>
<evidence type="ECO:0000256" key="7">
    <source>
        <dbReference type="ARBA" id="ARBA00023065"/>
    </source>
</evidence>
<dbReference type="Gene3D" id="6.10.280.200">
    <property type="match status" value="1"/>
</dbReference>
<evidence type="ECO:0000256" key="8">
    <source>
        <dbReference type="ARBA" id="ARBA00023128"/>
    </source>
</evidence>
<keyword evidence="4" id="KW-0138">CF(0)</keyword>
<keyword evidence="3" id="KW-0813">Transport</keyword>
<sequence length="91" mass="10501">MSLYKAGLFQSRIVCSAVKRCLNLSPALAQQMKVKDPIQQLFLDKIREYDSKLKSKTDKDSLVDASVEQEKAYKEELDRISKEFLFSLWAP</sequence>
<protein>
    <submittedName>
        <fullName evidence="11">ATP synthase-coupling factor 6, mitochondrial</fullName>
    </submittedName>
</protein>
<evidence type="ECO:0000256" key="6">
    <source>
        <dbReference type="ARBA" id="ARBA00022792"/>
    </source>
</evidence>
<dbReference type="SUPFAM" id="SSF111357">
    <property type="entry name" value="Mitochondrial ATP synthase coupling factor 6"/>
    <property type="match status" value="1"/>
</dbReference>
<evidence type="ECO:0000313" key="11">
    <source>
        <dbReference type="WBParaSite" id="nRc.2.0.1.t34678-RA"/>
    </source>
</evidence>
<keyword evidence="10" id="KW-1185">Reference proteome</keyword>
<dbReference type="Proteomes" id="UP000887565">
    <property type="component" value="Unplaced"/>
</dbReference>
<evidence type="ECO:0000256" key="3">
    <source>
        <dbReference type="ARBA" id="ARBA00022448"/>
    </source>
</evidence>
<dbReference type="InterPro" id="IPR008387">
    <property type="entry name" value="ATP_synth_f6_mt"/>
</dbReference>
<keyword evidence="7" id="KW-0406">Ion transport</keyword>
<name>A0A915K9T9_ROMCU</name>
<dbReference type="GO" id="GO:0045259">
    <property type="term" value="C:proton-transporting ATP synthase complex"/>
    <property type="evidence" value="ECO:0007669"/>
    <property type="project" value="UniProtKB-KW"/>
</dbReference>
<comment type="subcellular location">
    <subcellularLocation>
        <location evidence="1">Mitochondrion inner membrane</location>
    </subcellularLocation>
</comment>
<keyword evidence="9" id="KW-0472">Membrane</keyword>
<dbReference type="WBParaSite" id="nRc.2.0.1.t34678-RA">
    <property type="protein sequence ID" value="nRc.2.0.1.t34678-RA"/>
    <property type="gene ID" value="nRc.2.0.1.g34678"/>
</dbReference>
<dbReference type="AlphaFoldDB" id="A0A915K9T9"/>
<organism evidence="10 11">
    <name type="scientific">Romanomermis culicivorax</name>
    <name type="common">Nematode worm</name>
    <dbReference type="NCBI Taxonomy" id="13658"/>
    <lineage>
        <taxon>Eukaryota</taxon>
        <taxon>Metazoa</taxon>
        <taxon>Ecdysozoa</taxon>
        <taxon>Nematoda</taxon>
        <taxon>Enoplea</taxon>
        <taxon>Dorylaimia</taxon>
        <taxon>Mermithida</taxon>
        <taxon>Mermithoidea</taxon>
        <taxon>Mermithidae</taxon>
        <taxon>Romanomermis</taxon>
    </lineage>
</organism>
<dbReference type="InterPro" id="IPR036204">
    <property type="entry name" value="ATP_synth_f6_sf_mt"/>
</dbReference>
<evidence type="ECO:0000256" key="5">
    <source>
        <dbReference type="ARBA" id="ARBA00022781"/>
    </source>
</evidence>
<dbReference type="GO" id="GO:0015986">
    <property type="term" value="P:proton motive force-driven ATP synthesis"/>
    <property type="evidence" value="ECO:0007669"/>
    <property type="project" value="InterPro"/>
</dbReference>
<dbReference type="PANTHER" id="PTHR12441:SF10">
    <property type="entry name" value="ATP SYNTHASE-COUPLING FACTOR 6, MITOCHONDRIAL"/>
    <property type="match status" value="1"/>
</dbReference>
<evidence type="ECO:0000256" key="4">
    <source>
        <dbReference type="ARBA" id="ARBA00022547"/>
    </source>
</evidence>
<reference evidence="11" key="1">
    <citation type="submission" date="2022-11" db="UniProtKB">
        <authorList>
            <consortium name="WormBaseParasite"/>
        </authorList>
    </citation>
    <scope>IDENTIFICATION</scope>
</reference>
<dbReference type="PANTHER" id="PTHR12441">
    <property type="entry name" value="ATP SYNTHASE COUPLING FACTOR 6, MITOCHONDRIAL"/>
    <property type="match status" value="1"/>
</dbReference>
<evidence type="ECO:0000256" key="1">
    <source>
        <dbReference type="ARBA" id="ARBA00004273"/>
    </source>
</evidence>
<keyword evidence="8" id="KW-0496">Mitochondrion</keyword>